<keyword evidence="2" id="KW-1185">Reference proteome</keyword>
<name>A0AAN7JZZ6_9MYRT</name>
<protein>
    <submittedName>
        <fullName evidence="1">Uncharacterized protein</fullName>
    </submittedName>
</protein>
<reference evidence="1 2" key="1">
    <citation type="journal article" date="2023" name="Hortic Res">
        <title>Pangenome of water caltrop reveals structural variations and asymmetric subgenome divergence after allopolyploidization.</title>
        <authorList>
            <person name="Zhang X."/>
            <person name="Chen Y."/>
            <person name="Wang L."/>
            <person name="Yuan Y."/>
            <person name="Fang M."/>
            <person name="Shi L."/>
            <person name="Lu R."/>
            <person name="Comes H.P."/>
            <person name="Ma Y."/>
            <person name="Chen Y."/>
            <person name="Huang G."/>
            <person name="Zhou Y."/>
            <person name="Zheng Z."/>
            <person name="Qiu Y."/>
        </authorList>
    </citation>
    <scope>NUCLEOTIDE SEQUENCE [LARGE SCALE GENOMIC DNA]</scope>
    <source>
        <tissue evidence="1">Roots</tissue>
    </source>
</reference>
<sequence length="229" mass="25969">MELPRHIRDVHSLPTQLDSACRSRPEIIHIQSFPDRLCFKASASYHDDPGVLNRYQELKYPKINKGEYYHYRAGGPNPSSQMISLVMGTLYGRFIEKDIQNFQDFHIAVLDIFNTFNSALPGKHFDVPPRSDIEACYTQWKDAPGLKKRKVFVNFIAEYVNLNKLDDYTVLTGIVIPPAAMAVKKVGENVPQLKIIKAIPDVVFVPSATVLALISAKLSRRIFLKNLNP</sequence>
<dbReference type="EMBL" id="JAXIOK010000012">
    <property type="protein sequence ID" value="KAK4758623.1"/>
    <property type="molecule type" value="Genomic_DNA"/>
</dbReference>
<dbReference type="AlphaFoldDB" id="A0AAN7JZZ6"/>
<dbReference type="PANTHER" id="PTHR37754">
    <property type="entry name" value="CALCIUM ION-BINDING PROTEIN"/>
    <property type="match status" value="1"/>
</dbReference>
<evidence type="ECO:0000313" key="2">
    <source>
        <dbReference type="Proteomes" id="UP001345219"/>
    </source>
</evidence>
<dbReference type="PANTHER" id="PTHR37754:SF1">
    <property type="entry name" value="CALCIUM ION-BINDING PROTEIN"/>
    <property type="match status" value="1"/>
</dbReference>
<dbReference type="Proteomes" id="UP001345219">
    <property type="component" value="Chromosome 15"/>
</dbReference>
<proteinExistence type="predicted"/>
<organism evidence="1 2">
    <name type="scientific">Trapa incisa</name>
    <dbReference type="NCBI Taxonomy" id="236973"/>
    <lineage>
        <taxon>Eukaryota</taxon>
        <taxon>Viridiplantae</taxon>
        <taxon>Streptophyta</taxon>
        <taxon>Embryophyta</taxon>
        <taxon>Tracheophyta</taxon>
        <taxon>Spermatophyta</taxon>
        <taxon>Magnoliopsida</taxon>
        <taxon>eudicotyledons</taxon>
        <taxon>Gunneridae</taxon>
        <taxon>Pentapetalae</taxon>
        <taxon>rosids</taxon>
        <taxon>malvids</taxon>
        <taxon>Myrtales</taxon>
        <taxon>Lythraceae</taxon>
        <taxon>Trapa</taxon>
    </lineage>
</organism>
<gene>
    <name evidence="1" type="ORF">SAY87_019924</name>
</gene>
<comment type="caution">
    <text evidence="1">The sequence shown here is derived from an EMBL/GenBank/DDBJ whole genome shotgun (WGS) entry which is preliminary data.</text>
</comment>
<evidence type="ECO:0000313" key="1">
    <source>
        <dbReference type="EMBL" id="KAK4758623.1"/>
    </source>
</evidence>
<accession>A0AAN7JZZ6</accession>